<dbReference type="InterPro" id="IPR050194">
    <property type="entry name" value="Glycosyltransferase_grp1"/>
</dbReference>
<dbReference type="AlphaFoldDB" id="A0A5C5YV56"/>
<dbReference type="CDD" id="cd03794">
    <property type="entry name" value="GT4_WbuB-like"/>
    <property type="match status" value="1"/>
</dbReference>
<dbReference type="PANTHER" id="PTHR45947:SF3">
    <property type="entry name" value="SULFOQUINOVOSYL TRANSFERASE SQD2"/>
    <property type="match status" value="1"/>
</dbReference>
<sequence>MSAKRLVLLYHFFAPDDVVSSVLYSELGAELAKRGWQVEAWPSNRLHSGGNASLPHSEALDGVRVTRVWRPAWVQSSGLGRMLNAVWMVGSWGLRAAFTRRHQHEVMLVGTDPVMGVSAAVPWKLFRRHSRVAHWCFDLYPEAAVADEKMKAGSLTERLFSWVSRLGYRRCDLIADLGPCMRDRLAPNAGTAAAETITPWALVEPPEPPEPDSGVRSDLFGDAKLALLYSGSFGRAHSYAEFLDLARELRGDGVRFCFAGRGHRADELKAAVGPDDENVSFTGFAPEAELEKRLTSCDLHLVSLTPEWTGTVVPSKFFGALAAGRGVLFAGSEQSAIAQWIRQHNVGWVVTPDTVGEVADELRRLAQDPERLVALRQHCHAVYHAHFSRQKMIDKWDAELTRLLEP</sequence>
<dbReference type="EMBL" id="SJPO01000002">
    <property type="protein sequence ID" value="TWT78417.1"/>
    <property type="molecule type" value="Genomic_DNA"/>
</dbReference>
<evidence type="ECO:0000313" key="1">
    <source>
        <dbReference type="EMBL" id="TWT78417.1"/>
    </source>
</evidence>
<dbReference type="SUPFAM" id="SSF53756">
    <property type="entry name" value="UDP-Glycosyltransferase/glycogen phosphorylase"/>
    <property type="match status" value="1"/>
</dbReference>
<accession>A0A5C5YV56</accession>
<dbReference type="Gene3D" id="3.40.50.2000">
    <property type="entry name" value="Glycogen Phosphorylase B"/>
    <property type="match status" value="1"/>
</dbReference>
<name>A0A5C5YV56_9BACT</name>
<organism evidence="1 2">
    <name type="scientific">Posidoniimonas polymericola</name>
    <dbReference type="NCBI Taxonomy" id="2528002"/>
    <lineage>
        <taxon>Bacteria</taxon>
        <taxon>Pseudomonadati</taxon>
        <taxon>Planctomycetota</taxon>
        <taxon>Planctomycetia</taxon>
        <taxon>Pirellulales</taxon>
        <taxon>Lacipirellulaceae</taxon>
        <taxon>Posidoniimonas</taxon>
    </lineage>
</organism>
<dbReference type="PANTHER" id="PTHR45947">
    <property type="entry name" value="SULFOQUINOVOSYL TRANSFERASE SQD2"/>
    <property type="match status" value="1"/>
</dbReference>
<dbReference type="Proteomes" id="UP000318478">
    <property type="component" value="Unassembled WGS sequence"/>
</dbReference>
<proteinExistence type="predicted"/>
<keyword evidence="2" id="KW-1185">Reference proteome</keyword>
<dbReference type="GO" id="GO:0016758">
    <property type="term" value="F:hexosyltransferase activity"/>
    <property type="evidence" value="ECO:0007669"/>
    <property type="project" value="TreeGrafter"/>
</dbReference>
<keyword evidence="1" id="KW-0808">Transferase</keyword>
<reference evidence="1 2" key="1">
    <citation type="submission" date="2019-02" db="EMBL/GenBank/DDBJ databases">
        <title>Deep-cultivation of Planctomycetes and their phenomic and genomic characterization uncovers novel biology.</title>
        <authorList>
            <person name="Wiegand S."/>
            <person name="Jogler M."/>
            <person name="Boedeker C."/>
            <person name="Pinto D."/>
            <person name="Vollmers J."/>
            <person name="Rivas-Marin E."/>
            <person name="Kohn T."/>
            <person name="Peeters S.H."/>
            <person name="Heuer A."/>
            <person name="Rast P."/>
            <person name="Oberbeckmann S."/>
            <person name="Bunk B."/>
            <person name="Jeske O."/>
            <person name="Meyerdierks A."/>
            <person name="Storesund J.E."/>
            <person name="Kallscheuer N."/>
            <person name="Luecker S."/>
            <person name="Lage O.M."/>
            <person name="Pohl T."/>
            <person name="Merkel B.J."/>
            <person name="Hornburger P."/>
            <person name="Mueller R.-W."/>
            <person name="Bruemmer F."/>
            <person name="Labrenz M."/>
            <person name="Spormann A.M."/>
            <person name="Op Den Camp H."/>
            <person name="Overmann J."/>
            <person name="Amann R."/>
            <person name="Jetten M.S.M."/>
            <person name="Mascher T."/>
            <person name="Medema M.H."/>
            <person name="Devos D.P."/>
            <person name="Kaster A.-K."/>
            <person name="Ovreas L."/>
            <person name="Rohde M."/>
            <person name="Galperin M.Y."/>
            <person name="Jogler C."/>
        </authorList>
    </citation>
    <scope>NUCLEOTIDE SEQUENCE [LARGE SCALE GENOMIC DNA]</scope>
    <source>
        <strain evidence="1 2">Pla123a</strain>
    </source>
</reference>
<dbReference type="OrthoDB" id="9811902at2"/>
<protein>
    <submittedName>
        <fullName evidence="1">Putative glycosyl transferase</fullName>
    </submittedName>
</protein>
<dbReference type="RefSeq" id="WP_146584858.1">
    <property type="nucleotide sequence ID" value="NZ_SJPO01000002.1"/>
</dbReference>
<comment type="caution">
    <text evidence="1">The sequence shown here is derived from an EMBL/GenBank/DDBJ whole genome shotgun (WGS) entry which is preliminary data.</text>
</comment>
<dbReference type="Pfam" id="PF13692">
    <property type="entry name" value="Glyco_trans_1_4"/>
    <property type="match status" value="1"/>
</dbReference>
<evidence type="ECO:0000313" key="2">
    <source>
        <dbReference type="Proteomes" id="UP000318478"/>
    </source>
</evidence>
<gene>
    <name evidence="1" type="ORF">Pla123a_12080</name>
</gene>